<feature type="transmembrane region" description="Helical" evidence="9">
    <location>
        <begin position="147"/>
        <end position="171"/>
    </location>
</feature>
<proteinExistence type="inferred from homology"/>
<evidence type="ECO:0000256" key="9">
    <source>
        <dbReference type="SAM" id="Phobius"/>
    </source>
</evidence>
<feature type="transmembrane region" description="Helical" evidence="9">
    <location>
        <begin position="183"/>
        <end position="202"/>
    </location>
</feature>
<evidence type="ECO:0000256" key="2">
    <source>
        <dbReference type="ARBA" id="ARBA00022475"/>
    </source>
</evidence>
<dbReference type="HOGENOM" id="CLU_079895_0_0_9"/>
<dbReference type="RefSeq" id="WP_003721806.1">
    <property type="nucleotide sequence ID" value="NC_017544.1"/>
</dbReference>
<keyword evidence="7" id="KW-0813">Transport</keyword>
<keyword evidence="6 9" id="KW-0472">Membrane</keyword>
<keyword evidence="2" id="KW-1003">Cell membrane</keyword>
<dbReference type="GO" id="GO:0005886">
    <property type="term" value="C:plasma membrane"/>
    <property type="evidence" value="ECO:0007669"/>
    <property type="project" value="UniProtKB-SubCell"/>
</dbReference>
<dbReference type="InterPro" id="IPR047055">
    <property type="entry name" value="MotA-like"/>
</dbReference>
<evidence type="ECO:0000313" key="13">
    <source>
        <dbReference type="Proteomes" id="UP000001288"/>
    </source>
</evidence>
<keyword evidence="3 9" id="KW-0812">Transmembrane</keyword>
<reference evidence="13" key="1">
    <citation type="submission" date="2010-04" db="EMBL/GenBank/DDBJ databases">
        <title>The genome sequence of Listeria monocytogenes strain 10403S.</title>
        <authorList>
            <consortium name="The Broad Institute Genome Sequencing Platform"/>
            <consortium name="The Broad Institute Genome Sequencing Center for Infectious Disease."/>
            <person name="Borowsky M."/>
            <person name="Borodovsky M."/>
            <person name="Young S.K."/>
            <person name="Zeng Q."/>
            <person name="Koehrsen M."/>
            <person name="Fitzgerald M."/>
            <person name="Wiedmann M."/>
            <person name="Swaminathan B."/>
            <person name="Lauer P."/>
            <person name="Portnoy D."/>
            <person name="Cossart P."/>
            <person name="Buchrieser C."/>
            <person name="Higgins D."/>
            <person name="Abouelleil A."/>
            <person name="Alvarado L."/>
            <person name="Arachchi H.M."/>
            <person name="Berlin A."/>
            <person name="Borenstein D."/>
            <person name="Brown A."/>
            <person name="Chapman S.B."/>
            <person name="Chen Z."/>
            <person name="Dunbar C.D."/>
            <person name="Engels R."/>
            <person name="Freedman E."/>
            <person name="Gearin G."/>
            <person name="Gellesch M."/>
            <person name="Goldberg J."/>
            <person name="Griggs A."/>
            <person name="Gujja S."/>
            <person name="Heilman E."/>
            <person name="Heiman D."/>
            <person name="Howarth C."/>
            <person name="Jen D."/>
            <person name="Larson L."/>
            <person name="Lui A."/>
            <person name="MacDonald J."/>
            <person name="Mehta T."/>
            <person name="Montmayeur A."/>
            <person name="Neiman D."/>
            <person name="Park D."/>
            <person name="Pearson M."/>
            <person name="Priest M."/>
            <person name="Richards J."/>
            <person name="Roberts A."/>
            <person name="Saif S."/>
            <person name="Shea T."/>
            <person name="Shenoy N."/>
            <person name="Sisk P."/>
            <person name="Stolte C."/>
            <person name="Sykes S."/>
            <person name="Walk T."/>
            <person name="White J."/>
            <person name="Yandava C."/>
            <person name="Haas B."/>
            <person name="Nusbaum C."/>
            <person name="Birren B."/>
        </authorList>
    </citation>
    <scope>NUCLEOTIDE SEQUENCE [LARGE SCALE GENOMIC DNA]</scope>
    <source>
        <strain evidence="13">10403S</strain>
    </source>
</reference>
<gene>
    <name evidence="12" type="ordered locus">LMRG_00373</name>
</gene>
<dbReference type="GeneID" id="86844609"/>
<comment type="similarity">
    <text evidence="7">Belongs to the exbB/tolQ family.</text>
</comment>
<evidence type="ECO:0000259" key="10">
    <source>
        <dbReference type="Pfam" id="PF01618"/>
    </source>
</evidence>
<protein>
    <submittedName>
        <fullName evidence="12">Chemotaxis protein MotA</fullName>
    </submittedName>
</protein>
<sequence length="283" mass="31283">MEITTIIGLVLAVIVIAGSFMIQNISLAMLFSAEALIVIILGTITAVMMAHPWSDVKVVPKLFKILFTKEKMPDKVDVLVQYKEYADEIRRSGVLALEDSVDEIEDPFMKRGMRLVVDGQSSPEFLRDVLEEEVASMEERHAAYAKIFASAGAYAPTLGVLGAAMGLIHAMGEMSNPDKLSEAIAAAFVCTIFGIFTGYVLWTPFANKLKVKSQKEVHLRYMMIEGVVALQERNAPRVVEERLLSFLSPKEKDVLRNGKGKKTREVEEIERGQASQETAGGTR</sequence>
<dbReference type="Proteomes" id="UP000001288">
    <property type="component" value="Chromosome"/>
</dbReference>
<dbReference type="InterPro" id="IPR002898">
    <property type="entry name" value="MotA_ExbB_proton_chnl"/>
</dbReference>
<comment type="subcellular location">
    <subcellularLocation>
        <location evidence="1">Cell membrane</location>
        <topology evidence="1">Multi-pass membrane protein</topology>
    </subcellularLocation>
    <subcellularLocation>
        <location evidence="7">Membrane</location>
        <topology evidence="7">Multi-pass membrane protein</topology>
    </subcellularLocation>
</comment>
<evidence type="ECO:0000256" key="8">
    <source>
        <dbReference type="SAM" id="MobiDB-lite"/>
    </source>
</evidence>
<dbReference type="Pfam" id="PF20560">
    <property type="entry name" value="MotA_N"/>
    <property type="match status" value="1"/>
</dbReference>
<feature type="region of interest" description="Disordered" evidence="8">
    <location>
        <begin position="254"/>
        <end position="283"/>
    </location>
</feature>
<evidence type="ECO:0000256" key="5">
    <source>
        <dbReference type="ARBA" id="ARBA00022989"/>
    </source>
</evidence>
<dbReference type="NCBIfam" id="NF005997">
    <property type="entry name" value="PRK08124.1"/>
    <property type="match status" value="1"/>
</dbReference>
<keyword evidence="5 9" id="KW-1133">Transmembrane helix</keyword>
<dbReference type="PANTHER" id="PTHR30433:SF3">
    <property type="entry name" value="MOTILITY PROTEIN A"/>
    <property type="match status" value="1"/>
</dbReference>
<evidence type="ECO:0000256" key="7">
    <source>
        <dbReference type="RuleBase" id="RU004057"/>
    </source>
</evidence>
<dbReference type="Pfam" id="PF01618">
    <property type="entry name" value="MotA_ExbB"/>
    <property type="match status" value="1"/>
</dbReference>
<dbReference type="EMBL" id="CP002002">
    <property type="protein sequence ID" value="AEO05688.1"/>
    <property type="molecule type" value="Genomic_DNA"/>
</dbReference>
<dbReference type="InterPro" id="IPR046786">
    <property type="entry name" value="MotA_N"/>
</dbReference>
<evidence type="ECO:0000256" key="6">
    <source>
        <dbReference type="ARBA" id="ARBA00023136"/>
    </source>
</evidence>
<dbReference type="PANTHER" id="PTHR30433">
    <property type="entry name" value="CHEMOTAXIS PROTEIN MOTA"/>
    <property type="match status" value="1"/>
</dbReference>
<organism evidence="12 13">
    <name type="scientific">Listeria monocytogenes serotype 1/2a (strain 10403S)</name>
    <dbReference type="NCBI Taxonomy" id="393133"/>
    <lineage>
        <taxon>Bacteria</taxon>
        <taxon>Bacillati</taxon>
        <taxon>Bacillota</taxon>
        <taxon>Bacilli</taxon>
        <taxon>Bacillales</taxon>
        <taxon>Listeriaceae</taxon>
        <taxon>Listeria</taxon>
    </lineage>
</organism>
<dbReference type="GO" id="GO:0071978">
    <property type="term" value="P:bacterial-type flagellum-dependent swarming motility"/>
    <property type="evidence" value="ECO:0007669"/>
    <property type="project" value="InterPro"/>
</dbReference>
<evidence type="ECO:0000313" key="12">
    <source>
        <dbReference type="EMBL" id="AEO05688.1"/>
    </source>
</evidence>
<evidence type="ECO:0000259" key="11">
    <source>
        <dbReference type="Pfam" id="PF20560"/>
    </source>
</evidence>
<feature type="compositionally biased region" description="Polar residues" evidence="8">
    <location>
        <begin position="273"/>
        <end position="283"/>
    </location>
</feature>
<keyword evidence="4" id="KW-0283">Flagellar rotation</keyword>
<evidence type="ECO:0000256" key="4">
    <source>
        <dbReference type="ARBA" id="ARBA00022779"/>
    </source>
</evidence>
<keyword evidence="7" id="KW-0653">Protein transport</keyword>
<accession>A0A0H3GID3</accession>
<dbReference type="KEGG" id="lmt:LMRG_00373"/>
<feature type="domain" description="Motility protein A N-terminal" evidence="11">
    <location>
        <begin position="6"/>
        <end position="93"/>
    </location>
</feature>
<evidence type="ECO:0000256" key="3">
    <source>
        <dbReference type="ARBA" id="ARBA00022692"/>
    </source>
</evidence>
<dbReference type="GO" id="GO:0006935">
    <property type="term" value="P:chemotaxis"/>
    <property type="evidence" value="ECO:0007669"/>
    <property type="project" value="InterPro"/>
</dbReference>
<dbReference type="GO" id="GO:0015031">
    <property type="term" value="P:protein transport"/>
    <property type="evidence" value="ECO:0007669"/>
    <property type="project" value="UniProtKB-KW"/>
</dbReference>
<feature type="domain" description="MotA/TolQ/ExbB proton channel" evidence="10">
    <location>
        <begin position="102"/>
        <end position="219"/>
    </location>
</feature>
<feature type="transmembrane region" description="Helical" evidence="9">
    <location>
        <begin position="7"/>
        <end position="29"/>
    </location>
</feature>
<feature type="transmembrane region" description="Helical" evidence="9">
    <location>
        <begin position="35"/>
        <end position="54"/>
    </location>
</feature>
<dbReference type="AlphaFoldDB" id="A0A0H3GID3"/>
<evidence type="ECO:0000256" key="1">
    <source>
        <dbReference type="ARBA" id="ARBA00004651"/>
    </source>
</evidence>
<name>A0A0H3GID3_LISM4</name>